<dbReference type="CDD" id="cd00075">
    <property type="entry name" value="HATPase"/>
    <property type="match status" value="1"/>
</dbReference>
<evidence type="ECO:0000259" key="10">
    <source>
        <dbReference type="PROSITE" id="PS50112"/>
    </source>
</evidence>
<evidence type="ECO:0000313" key="13">
    <source>
        <dbReference type="Proteomes" id="UP000503278"/>
    </source>
</evidence>
<keyword evidence="13" id="KW-1185">Reference proteome</keyword>
<organism evidence="12 13">
    <name type="scientific">Mucilaginibacter robiniae</name>
    <dbReference type="NCBI Taxonomy" id="2728022"/>
    <lineage>
        <taxon>Bacteria</taxon>
        <taxon>Pseudomonadati</taxon>
        <taxon>Bacteroidota</taxon>
        <taxon>Sphingobacteriia</taxon>
        <taxon>Sphingobacteriales</taxon>
        <taxon>Sphingobacteriaceae</taxon>
        <taxon>Mucilaginibacter</taxon>
    </lineage>
</organism>
<feature type="domain" description="PAS" evidence="10">
    <location>
        <begin position="226"/>
        <end position="296"/>
    </location>
</feature>
<dbReference type="CDD" id="cd00130">
    <property type="entry name" value="PAS"/>
    <property type="match status" value="1"/>
</dbReference>
<dbReference type="Pfam" id="PF00512">
    <property type="entry name" value="HisKA"/>
    <property type="match status" value="1"/>
</dbReference>
<name>A0A7L5DY35_9SPHI</name>
<evidence type="ECO:0000256" key="6">
    <source>
        <dbReference type="ARBA" id="ARBA00023012"/>
    </source>
</evidence>
<dbReference type="GO" id="GO:0000155">
    <property type="term" value="F:phosphorelay sensor kinase activity"/>
    <property type="evidence" value="ECO:0007669"/>
    <property type="project" value="InterPro"/>
</dbReference>
<dbReference type="Pfam" id="PF01590">
    <property type="entry name" value="GAF"/>
    <property type="match status" value="1"/>
</dbReference>
<sequence length="570" mass="65007">MSETSRSADETQRLAALQSYHILDTATERDFDELAELASAICQTPIVILGFLDGERHWFKAKKGIELTESPQRISFCRHAISEGSEIMVVENAGTDPRFADNPAARALNLQFYAGVPLTNAEGFALGTLCVFDHTARQLSASQETALKMLARQAMDKLELRKKIMELEAAHTQIAALNEQLLDQREELQSYNEEAAVINEELQSTNEELHSSNEELRVIQQELETSRQRLQLITDHITQLAWMAEPSGEIYWYNKRWYAYTGTTPEQMSGWGWQTVHHPDYVDWVTEKYKQCMQDGQSWEDTFPLLSAAGEYRWFLSRAVPFKDERGNILHWFGTNTDVTVQREEDQRKNDFISMVSHELKTPLTSLKGFLQILEGKARRQADTRATNMIDRGLRQVQRMTTLINGFLNVSRLESGQMHIDHTTFDMAGLIREVEEEMQSTIMTHHFAFDPVVNVEISADRDKISQVLQNFITNAVKYSPDQSTIYVGCRVLQNLVEVQIRDEGVGIAPQDQQYVFDRFYRVKNSYTHAVSGFGLYLCAEIIRRHGGQIGVNSKPGEGSIFWFSLPVTAG</sequence>
<dbReference type="InterPro" id="IPR036097">
    <property type="entry name" value="HisK_dim/P_sf"/>
</dbReference>
<dbReference type="SMART" id="SM00086">
    <property type="entry name" value="PAC"/>
    <property type="match status" value="1"/>
</dbReference>
<dbReference type="SMART" id="SM00387">
    <property type="entry name" value="HATPase_c"/>
    <property type="match status" value="1"/>
</dbReference>
<dbReference type="InterPro" id="IPR029016">
    <property type="entry name" value="GAF-like_dom_sf"/>
</dbReference>
<dbReference type="InterPro" id="IPR036890">
    <property type="entry name" value="HATPase_C_sf"/>
</dbReference>
<protein>
    <recommendedName>
        <fullName evidence="2">histidine kinase</fullName>
        <ecNumber evidence="2">2.7.13.3</ecNumber>
    </recommendedName>
</protein>
<dbReference type="Gene3D" id="3.30.565.10">
    <property type="entry name" value="Histidine kinase-like ATPase, C-terminal domain"/>
    <property type="match status" value="1"/>
</dbReference>
<dbReference type="InterPro" id="IPR004358">
    <property type="entry name" value="Sig_transdc_His_kin-like_C"/>
</dbReference>
<dbReference type="InterPro" id="IPR000700">
    <property type="entry name" value="PAS-assoc_C"/>
</dbReference>
<dbReference type="InterPro" id="IPR003018">
    <property type="entry name" value="GAF"/>
</dbReference>
<dbReference type="RefSeq" id="WP_169607091.1">
    <property type="nucleotide sequence ID" value="NZ_CP051682.1"/>
</dbReference>
<dbReference type="Pfam" id="PF08447">
    <property type="entry name" value="PAS_3"/>
    <property type="match status" value="1"/>
</dbReference>
<evidence type="ECO:0000256" key="7">
    <source>
        <dbReference type="ARBA" id="ARBA00023136"/>
    </source>
</evidence>
<dbReference type="InterPro" id="IPR050736">
    <property type="entry name" value="Sensor_HK_Regulatory"/>
</dbReference>
<dbReference type="InterPro" id="IPR005467">
    <property type="entry name" value="His_kinase_dom"/>
</dbReference>
<dbReference type="SMART" id="SM00065">
    <property type="entry name" value="GAF"/>
    <property type="match status" value="1"/>
</dbReference>
<proteinExistence type="predicted"/>
<dbReference type="PANTHER" id="PTHR43711:SF1">
    <property type="entry name" value="HISTIDINE KINASE 1"/>
    <property type="match status" value="1"/>
</dbReference>
<dbReference type="KEGG" id="mrob:HH214_09165"/>
<dbReference type="InterPro" id="IPR001610">
    <property type="entry name" value="PAC"/>
</dbReference>
<dbReference type="FunFam" id="3.30.565.10:FF:000006">
    <property type="entry name" value="Sensor histidine kinase WalK"/>
    <property type="match status" value="1"/>
</dbReference>
<dbReference type="InterPro" id="IPR003661">
    <property type="entry name" value="HisK_dim/P_dom"/>
</dbReference>
<evidence type="ECO:0000256" key="4">
    <source>
        <dbReference type="ARBA" id="ARBA00022679"/>
    </source>
</evidence>
<keyword evidence="4" id="KW-0808">Transferase</keyword>
<dbReference type="FunFam" id="1.10.287.130:FF:000001">
    <property type="entry name" value="Two-component sensor histidine kinase"/>
    <property type="match status" value="1"/>
</dbReference>
<keyword evidence="7" id="KW-0472">Membrane</keyword>
<keyword evidence="3" id="KW-0597">Phosphoprotein</keyword>
<dbReference type="Proteomes" id="UP000503278">
    <property type="component" value="Chromosome"/>
</dbReference>
<dbReference type="InterPro" id="IPR035965">
    <property type="entry name" value="PAS-like_dom_sf"/>
</dbReference>
<dbReference type="SUPFAM" id="SSF55874">
    <property type="entry name" value="ATPase domain of HSP90 chaperone/DNA topoisomerase II/histidine kinase"/>
    <property type="match status" value="1"/>
</dbReference>
<reference evidence="12 13" key="1">
    <citation type="submission" date="2020-04" db="EMBL/GenBank/DDBJ databases">
        <title>Genome sequencing of novel species.</title>
        <authorList>
            <person name="Heo J."/>
            <person name="Kim S.-J."/>
            <person name="Kim J.-S."/>
            <person name="Hong S.-B."/>
            <person name="Kwon S.-W."/>
        </authorList>
    </citation>
    <scope>NUCLEOTIDE SEQUENCE [LARGE SCALE GENOMIC DNA]</scope>
    <source>
        <strain evidence="12 13">F39-2</strain>
    </source>
</reference>
<evidence type="ECO:0000313" key="12">
    <source>
        <dbReference type="EMBL" id="QJD96032.1"/>
    </source>
</evidence>
<dbReference type="Pfam" id="PF02518">
    <property type="entry name" value="HATPase_c"/>
    <property type="match status" value="1"/>
</dbReference>
<evidence type="ECO:0000256" key="1">
    <source>
        <dbReference type="ARBA" id="ARBA00000085"/>
    </source>
</evidence>
<dbReference type="SUPFAM" id="SSF55785">
    <property type="entry name" value="PYP-like sensor domain (PAS domain)"/>
    <property type="match status" value="1"/>
</dbReference>
<dbReference type="AlphaFoldDB" id="A0A7L5DY35"/>
<dbReference type="PANTHER" id="PTHR43711">
    <property type="entry name" value="TWO-COMPONENT HISTIDINE KINASE"/>
    <property type="match status" value="1"/>
</dbReference>
<dbReference type="NCBIfam" id="TIGR00229">
    <property type="entry name" value="sensory_box"/>
    <property type="match status" value="1"/>
</dbReference>
<gene>
    <name evidence="12" type="ORF">HH214_09165</name>
</gene>
<keyword evidence="6" id="KW-0902">Two-component regulatory system</keyword>
<comment type="catalytic activity">
    <reaction evidence="1">
        <text>ATP + protein L-histidine = ADP + protein N-phospho-L-histidine.</text>
        <dbReference type="EC" id="2.7.13.3"/>
    </reaction>
</comment>
<dbReference type="EC" id="2.7.13.3" evidence="2"/>
<dbReference type="Gene3D" id="1.10.287.130">
    <property type="match status" value="1"/>
</dbReference>
<dbReference type="Gene3D" id="3.30.450.40">
    <property type="match status" value="1"/>
</dbReference>
<accession>A0A7L5DY35</accession>
<dbReference type="PRINTS" id="PR00344">
    <property type="entry name" value="BCTRLSENSOR"/>
</dbReference>
<evidence type="ECO:0000259" key="9">
    <source>
        <dbReference type="PROSITE" id="PS50109"/>
    </source>
</evidence>
<keyword evidence="5" id="KW-0418">Kinase</keyword>
<dbReference type="SMART" id="SM00091">
    <property type="entry name" value="PAS"/>
    <property type="match status" value="1"/>
</dbReference>
<dbReference type="PROSITE" id="PS50109">
    <property type="entry name" value="HIS_KIN"/>
    <property type="match status" value="1"/>
</dbReference>
<dbReference type="FunFam" id="3.30.450.20:FF:000099">
    <property type="entry name" value="Sensory box sensor histidine kinase"/>
    <property type="match status" value="1"/>
</dbReference>
<dbReference type="SUPFAM" id="SSF47384">
    <property type="entry name" value="Homodimeric domain of signal transducing histidine kinase"/>
    <property type="match status" value="1"/>
</dbReference>
<keyword evidence="8" id="KW-0175">Coiled coil</keyword>
<dbReference type="SUPFAM" id="SSF55781">
    <property type="entry name" value="GAF domain-like"/>
    <property type="match status" value="1"/>
</dbReference>
<evidence type="ECO:0000256" key="2">
    <source>
        <dbReference type="ARBA" id="ARBA00012438"/>
    </source>
</evidence>
<dbReference type="InterPro" id="IPR013655">
    <property type="entry name" value="PAS_fold_3"/>
</dbReference>
<evidence type="ECO:0000256" key="5">
    <source>
        <dbReference type="ARBA" id="ARBA00022777"/>
    </source>
</evidence>
<dbReference type="InterPro" id="IPR000014">
    <property type="entry name" value="PAS"/>
</dbReference>
<dbReference type="SMART" id="SM00388">
    <property type="entry name" value="HisKA"/>
    <property type="match status" value="1"/>
</dbReference>
<dbReference type="PROSITE" id="PS50113">
    <property type="entry name" value="PAC"/>
    <property type="match status" value="1"/>
</dbReference>
<feature type="coiled-coil region" evidence="8">
    <location>
        <begin position="148"/>
        <end position="229"/>
    </location>
</feature>
<feature type="domain" description="Histidine kinase" evidence="9">
    <location>
        <begin position="355"/>
        <end position="569"/>
    </location>
</feature>
<evidence type="ECO:0000256" key="3">
    <source>
        <dbReference type="ARBA" id="ARBA00022553"/>
    </source>
</evidence>
<dbReference type="PROSITE" id="PS50112">
    <property type="entry name" value="PAS"/>
    <property type="match status" value="1"/>
</dbReference>
<feature type="domain" description="PAC" evidence="11">
    <location>
        <begin position="299"/>
        <end position="351"/>
    </location>
</feature>
<evidence type="ECO:0000259" key="11">
    <source>
        <dbReference type="PROSITE" id="PS50113"/>
    </source>
</evidence>
<dbReference type="InterPro" id="IPR003594">
    <property type="entry name" value="HATPase_dom"/>
</dbReference>
<evidence type="ECO:0000256" key="8">
    <source>
        <dbReference type="SAM" id="Coils"/>
    </source>
</evidence>
<dbReference type="Gene3D" id="3.30.450.20">
    <property type="entry name" value="PAS domain"/>
    <property type="match status" value="1"/>
</dbReference>
<dbReference type="CDD" id="cd00082">
    <property type="entry name" value="HisKA"/>
    <property type="match status" value="1"/>
</dbReference>
<dbReference type="EMBL" id="CP051682">
    <property type="protein sequence ID" value="QJD96032.1"/>
    <property type="molecule type" value="Genomic_DNA"/>
</dbReference>